<accession>A0A9D1TRC0</accession>
<keyword evidence="2" id="KW-0732">Signal</keyword>
<organism evidence="3 4">
    <name type="scientific">Candidatus Protoclostridium stercorigallinarum</name>
    <dbReference type="NCBI Taxonomy" id="2838741"/>
    <lineage>
        <taxon>Bacteria</taxon>
        <taxon>Bacillati</taxon>
        <taxon>Bacillota</taxon>
        <taxon>Clostridia</taxon>
        <taxon>Candidatus Protoclostridium</taxon>
    </lineage>
</organism>
<evidence type="ECO:0000313" key="3">
    <source>
        <dbReference type="EMBL" id="HIW02299.1"/>
    </source>
</evidence>
<evidence type="ECO:0000256" key="2">
    <source>
        <dbReference type="SAM" id="SignalP"/>
    </source>
</evidence>
<reference evidence="3" key="1">
    <citation type="journal article" date="2021" name="PeerJ">
        <title>Extensive microbial diversity within the chicken gut microbiome revealed by metagenomics and culture.</title>
        <authorList>
            <person name="Gilroy R."/>
            <person name="Ravi A."/>
            <person name="Getino M."/>
            <person name="Pursley I."/>
            <person name="Horton D.L."/>
            <person name="Alikhan N.F."/>
            <person name="Baker D."/>
            <person name="Gharbi K."/>
            <person name="Hall N."/>
            <person name="Watson M."/>
            <person name="Adriaenssens E.M."/>
            <person name="Foster-Nyarko E."/>
            <person name="Jarju S."/>
            <person name="Secka A."/>
            <person name="Antonio M."/>
            <person name="Oren A."/>
            <person name="Chaudhuri R.R."/>
            <person name="La Ragione R."/>
            <person name="Hildebrand F."/>
            <person name="Pallen M.J."/>
        </authorList>
    </citation>
    <scope>NUCLEOTIDE SEQUENCE</scope>
    <source>
        <strain evidence="3">12435</strain>
    </source>
</reference>
<sequence>MSRITKKTVAAIAAVVLAFALAFATVMTYVGPATANAAAPETAVDVLTAVDTGVTDHVKYGGTFTVSAPATNVTLRVVTPGGVETEYSAQTDIKADELGVYRVYYDYKDGENVVGSYYYNVECYNDVEYKLIVDGYGAGVGSFENNEYTYNSGIPSYRALNGDDVVLPDATLYYYDEEDEEWFPVSEEDGSKVYCRIVDPGAAEQAGPVEIGTTAWDSAKTVKPDTLGTYFFTYYAQLAGGKNVISEEYTMQVQQKFTDDQAPTLSVSGISSSESVGTEVTLPAATVSDNYDKRVQVVITVEHAYAGGSTIPVRAAVIDPDTGYAVRDDEGKTLFYKADADGDYAIENGERATTTNPSEAVAVTFDNDNFMSFYPTESGIYTVTYRAVDLSGNATAAHSYTVNVSDTTAPVYDEFETSVIPSQWGLNSVERKATTDDGTTDTVPLDNRNIAFPIPELIDNNDGDADLTVSFTMNDPNSNTLLSFTNIYATEYDQSRTTSALSNYDDGARYAFFRYWESGKYTVGDDFKLTGEGVGDNVYSLIKYDPETKEYEGNFDFSEGTAKTGSYSVTYTARDSVGNSRSQSFSINLQSSLIDAGDPTVDFDAPDYLAFTPVETETTINDVLVTDSQDTRLNAKYYLVINPAEGLGDDPTFDEVIADRTEGTDYVELDYAAGSNTLTLVNEGNGNELTVTNADGEEVTLTVSAANVYVIAKATDDVGNTREMVSDAIPVLDGTKFESQTIGLEFGGASGATLDLNGTSGEELLVGSALITYGGEEYRDYTGFELYVQRVLNAEGVAVDEAPLGSVSFETYSYAANDTYMIHVDNIRFTPSTTGTYMIVLRAFNVMGKSYVKMAFADIAASTDNSGNKPTTSASINLPDTLEIGQTYKLNDSYTVDPSDFAGSDAASTYGIVRSISGGRLAVMGNEVTVYSTGYYEFTDNVFMHNASADKANGMNSVIDYKYTNAAGEAVTGNYAGVTTGSENYTFDGLNGAKQMATKIVNSSDTASTVFELQGAMPVYSELDATVKLPNMSAYTANGAATDIDIKVTDADGEEARVYRAGDTDLPDGLNLVGNEAAFIPDVDGKYTVVYSATFANGNDSVEYTISAGDIIAPDVIVNLGVINSSEVKLGDGVTSVNAKVGDTFDFSAIKVNESTTGFTFNKELKDPSGETVGTVTSAALGNNGTSYTLSTAGRYEVTYSVTDAAGNRNDVKYTIVVSGSTATSPSSGAVTTLAVVLIIVGVVLIAGVVIYLVRFRRRKPAKK</sequence>
<name>A0A9D1TRC0_9FIRM</name>
<keyword evidence="1" id="KW-1133">Transmembrane helix</keyword>
<reference evidence="3" key="2">
    <citation type="submission" date="2021-04" db="EMBL/GenBank/DDBJ databases">
        <authorList>
            <person name="Gilroy R."/>
        </authorList>
    </citation>
    <scope>NUCLEOTIDE SEQUENCE</scope>
    <source>
        <strain evidence="3">12435</strain>
    </source>
</reference>
<keyword evidence="1" id="KW-0472">Membrane</keyword>
<protein>
    <recommendedName>
        <fullName evidence="5">Cadherin domain-containing protein</fullName>
    </recommendedName>
</protein>
<evidence type="ECO:0000256" key="1">
    <source>
        <dbReference type="SAM" id="Phobius"/>
    </source>
</evidence>
<feature type="signal peptide" evidence="2">
    <location>
        <begin position="1"/>
        <end position="24"/>
    </location>
</feature>
<dbReference type="Proteomes" id="UP000823990">
    <property type="component" value="Unassembled WGS sequence"/>
</dbReference>
<dbReference type="Gene3D" id="2.60.40.10">
    <property type="entry name" value="Immunoglobulins"/>
    <property type="match status" value="1"/>
</dbReference>
<keyword evidence="1" id="KW-0812">Transmembrane</keyword>
<proteinExistence type="predicted"/>
<feature type="chain" id="PRO_5038779364" description="Cadherin domain-containing protein" evidence="2">
    <location>
        <begin position="25"/>
        <end position="1264"/>
    </location>
</feature>
<comment type="caution">
    <text evidence="3">The sequence shown here is derived from an EMBL/GenBank/DDBJ whole genome shotgun (WGS) entry which is preliminary data.</text>
</comment>
<dbReference type="EMBL" id="DXHS01000055">
    <property type="protein sequence ID" value="HIW02299.1"/>
    <property type="molecule type" value="Genomic_DNA"/>
</dbReference>
<evidence type="ECO:0000313" key="4">
    <source>
        <dbReference type="Proteomes" id="UP000823990"/>
    </source>
</evidence>
<evidence type="ECO:0008006" key="5">
    <source>
        <dbReference type="Google" id="ProtNLM"/>
    </source>
</evidence>
<dbReference type="InterPro" id="IPR013783">
    <property type="entry name" value="Ig-like_fold"/>
</dbReference>
<gene>
    <name evidence="3" type="ORF">H9892_03080</name>
</gene>
<dbReference type="AlphaFoldDB" id="A0A9D1TRC0"/>
<feature type="transmembrane region" description="Helical" evidence="1">
    <location>
        <begin position="1234"/>
        <end position="1254"/>
    </location>
</feature>